<dbReference type="RefSeq" id="WP_207673080.1">
    <property type="nucleotide sequence ID" value="NZ_JAFREM010000013.1"/>
</dbReference>
<keyword evidence="2" id="KW-1185">Reference proteome</keyword>
<evidence type="ECO:0000313" key="1">
    <source>
        <dbReference type="EMBL" id="MBO1306148.1"/>
    </source>
</evidence>
<sequence>MGIGPSTKETSLHHFQDPLVDLLANDPDIDFQGVVVVGTPQSNVMKHLVGRRAAAWLEGMRTNGVIASTDGWGNSDVDFANMLEEIGQRDISVIGLKFIGSQAKFVVENAYTKHVLDFNKSEKGIETEVVGENTINQRDAAKALASIKLKMRKENQTLR</sequence>
<protein>
    <submittedName>
        <fullName evidence="1">Proline reductase</fullName>
    </submittedName>
</protein>
<dbReference type="Pfam" id="PF09338">
    <property type="entry name" value="Gly_reductase"/>
    <property type="match status" value="1"/>
</dbReference>
<dbReference type="InterPro" id="IPR015417">
    <property type="entry name" value="Gly_reductase_pB_sua/b"/>
</dbReference>
<comment type="caution">
    <text evidence="1">The sequence shown here is derived from an EMBL/GenBank/DDBJ whole genome shotgun (WGS) entry which is preliminary data.</text>
</comment>
<dbReference type="Proteomes" id="UP000664601">
    <property type="component" value="Unassembled WGS sequence"/>
</dbReference>
<name>A0ABS3L947_9ENTE</name>
<gene>
    <name evidence="1" type="ORF">JZO70_08245</name>
</gene>
<accession>A0ABS3L947</accession>
<proteinExistence type="predicted"/>
<dbReference type="EMBL" id="JAFREM010000013">
    <property type="protein sequence ID" value="MBO1306148.1"/>
    <property type="molecule type" value="Genomic_DNA"/>
</dbReference>
<organism evidence="1 2">
    <name type="scientific">Candidatus Enterococcus moelleringii</name>
    <dbReference type="NCBI Taxonomy" id="2815325"/>
    <lineage>
        <taxon>Bacteria</taxon>
        <taxon>Bacillati</taxon>
        <taxon>Bacillota</taxon>
        <taxon>Bacilli</taxon>
        <taxon>Lactobacillales</taxon>
        <taxon>Enterococcaceae</taxon>
        <taxon>Enterococcus</taxon>
    </lineage>
</organism>
<evidence type="ECO:0000313" key="2">
    <source>
        <dbReference type="Proteomes" id="UP000664601"/>
    </source>
</evidence>
<reference evidence="1 2" key="1">
    <citation type="submission" date="2021-03" db="EMBL/GenBank/DDBJ databases">
        <title>Enterococcal diversity collection.</title>
        <authorList>
            <person name="Gilmore M.S."/>
            <person name="Schwartzman J."/>
            <person name="Van Tyne D."/>
            <person name="Martin M."/>
            <person name="Earl A.M."/>
            <person name="Manson A.L."/>
            <person name="Straub T."/>
            <person name="Salamzade R."/>
            <person name="Saavedra J."/>
            <person name="Lebreton F."/>
            <person name="Prichula J."/>
            <person name="Schaufler K."/>
            <person name="Gaca A."/>
            <person name="Sgardioli B."/>
            <person name="Wagenaar J."/>
            <person name="Strong T."/>
        </authorList>
    </citation>
    <scope>NUCLEOTIDE SEQUENCE [LARGE SCALE GENOMIC DNA]</scope>
    <source>
        <strain evidence="1 2">669A</strain>
    </source>
</reference>